<name>B4EME2_BURCJ</name>
<reference evidence="2 3" key="1">
    <citation type="journal article" date="2009" name="J. Bacteriol.">
        <title>The genome of Burkholderia cenocepacia J2315, an epidemic pathogen of cystic fibrosis patients.</title>
        <authorList>
            <person name="Holden M.T."/>
            <person name="Seth-Smith H.M."/>
            <person name="Crossman L.C."/>
            <person name="Sebaihia M."/>
            <person name="Bentley S.D."/>
            <person name="Cerdeno-Tarraga A.M."/>
            <person name="Thomson N.R."/>
            <person name="Bason N."/>
            <person name="Quail M.A."/>
            <person name="Sharp S."/>
            <person name="Cherevach I."/>
            <person name="Churcher C."/>
            <person name="Goodhead I."/>
            <person name="Hauser H."/>
            <person name="Holroyd N."/>
            <person name="Mungall K."/>
            <person name="Scott P."/>
            <person name="Walker D."/>
            <person name="White B."/>
            <person name="Rose H."/>
            <person name="Iversen P."/>
            <person name="Mil-Homens D."/>
            <person name="Rocha E.P."/>
            <person name="Fialho A.M."/>
            <person name="Baldwin A."/>
            <person name="Dowson C."/>
            <person name="Barrell B.G."/>
            <person name="Govan J.R."/>
            <person name="Vandamme P."/>
            <person name="Hart C.A."/>
            <person name="Mahenthiralingam E."/>
            <person name="Parkhill J."/>
        </authorList>
    </citation>
    <scope>NUCLEOTIDE SEQUENCE [LARGE SCALE GENOMIC DNA]</scope>
    <source>
        <strain evidence="3">ATCC BAA-245 / DSM 16553 / LMG 16656 / NCTC 13227 / J2315 / CF5610</strain>
    </source>
</reference>
<dbReference type="EMBL" id="AM747721">
    <property type="protein sequence ID" value="CAR55738.1"/>
    <property type="molecule type" value="Genomic_DNA"/>
</dbReference>
<sequence>MIKRLHAHPVGNLALSVVIAATLLASIIACLPNLH</sequence>
<dbReference type="HOGENOM" id="CLU_3363768_0_0_4"/>
<feature type="transmembrane region" description="Helical" evidence="1">
    <location>
        <begin position="12"/>
        <end position="34"/>
    </location>
</feature>
<accession>B4EME2</accession>
<dbReference type="AlphaFoldDB" id="B4EME2"/>
<proteinExistence type="predicted"/>
<dbReference type="Proteomes" id="UP000001035">
    <property type="component" value="Chromosome 2"/>
</dbReference>
<evidence type="ECO:0000313" key="2">
    <source>
        <dbReference type="EMBL" id="CAR55738.1"/>
    </source>
</evidence>
<keyword evidence="1" id="KW-0472">Membrane</keyword>
<organism evidence="2 3">
    <name type="scientific">Burkholderia cenocepacia (strain ATCC BAA-245 / DSM 16553 / LMG 16656 / NCTC 13227 / J2315 / CF5610)</name>
    <name type="common">Burkholderia cepacia (strain J2315)</name>
    <dbReference type="NCBI Taxonomy" id="216591"/>
    <lineage>
        <taxon>Bacteria</taxon>
        <taxon>Pseudomonadati</taxon>
        <taxon>Pseudomonadota</taxon>
        <taxon>Betaproteobacteria</taxon>
        <taxon>Burkholderiales</taxon>
        <taxon>Burkholderiaceae</taxon>
        <taxon>Burkholderia</taxon>
        <taxon>Burkholderia cepacia complex</taxon>
    </lineage>
</organism>
<dbReference type="PROSITE" id="PS51257">
    <property type="entry name" value="PROKAR_LIPOPROTEIN"/>
    <property type="match status" value="1"/>
</dbReference>
<gene>
    <name evidence="2" type="ORF">BCAM1878A</name>
</gene>
<keyword evidence="1" id="KW-0812">Transmembrane</keyword>
<protein>
    <submittedName>
        <fullName evidence="2">Hypothetical phage protein</fullName>
    </submittedName>
</protein>
<evidence type="ECO:0000256" key="1">
    <source>
        <dbReference type="SAM" id="Phobius"/>
    </source>
</evidence>
<keyword evidence="1" id="KW-1133">Transmembrane helix</keyword>
<evidence type="ECO:0000313" key="3">
    <source>
        <dbReference type="Proteomes" id="UP000001035"/>
    </source>
</evidence>
<dbReference type="KEGG" id="bcj:BCAM1878A"/>
<keyword evidence="3" id="KW-1185">Reference proteome</keyword>